<keyword evidence="2 5" id="KW-0812">Transmembrane</keyword>
<protein>
    <submittedName>
        <fullName evidence="7">O-antigen ligase</fullName>
    </submittedName>
</protein>
<comment type="subcellular location">
    <subcellularLocation>
        <location evidence="1">Membrane</location>
        <topology evidence="1">Multi-pass membrane protein</topology>
    </subcellularLocation>
</comment>
<feature type="transmembrane region" description="Helical" evidence="5">
    <location>
        <begin position="390"/>
        <end position="407"/>
    </location>
</feature>
<dbReference type="PANTHER" id="PTHR37422:SF13">
    <property type="entry name" value="LIPOPOLYSACCHARIDE BIOSYNTHESIS PROTEIN PA4999-RELATED"/>
    <property type="match status" value="1"/>
</dbReference>
<dbReference type="EMBL" id="QJJV01000001">
    <property type="protein sequence ID" value="PXX20834.1"/>
    <property type="molecule type" value="Genomic_DNA"/>
</dbReference>
<dbReference type="Proteomes" id="UP000247515">
    <property type="component" value="Unassembled WGS sequence"/>
</dbReference>
<evidence type="ECO:0000256" key="4">
    <source>
        <dbReference type="ARBA" id="ARBA00023136"/>
    </source>
</evidence>
<name>A0ABX5MXU7_9BURK</name>
<dbReference type="Pfam" id="PF04932">
    <property type="entry name" value="Wzy_C"/>
    <property type="match status" value="1"/>
</dbReference>
<feature type="transmembrane region" description="Helical" evidence="5">
    <location>
        <begin position="334"/>
        <end position="353"/>
    </location>
</feature>
<feature type="transmembrane region" description="Helical" evidence="5">
    <location>
        <begin position="64"/>
        <end position="87"/>
    </location>
</feature>
<feature type="transmembrane region" description="Helical" evidence="5">
    <location>
        <begin position="117"/>
        <end position="135"/>
    </location>
</feature>
<keyword evidence="7" id="KW-0436">Ligase</keyword>
<keyword evidence="8" id="KW-1185">Reference proteome</keyword>
<dbReference type="InterPro" id="IPR007016">
    <property type="entry name" value="O-antigen_ligase-rel_domated"/>
</dbReference>
<keyword evidence="4 5" id="KW-0472">Membrane</keyword>
<accession>A0ABX5MXU7</accession>
<keyword evidence="3 5" id="KW-1133">Transmembrane helix</keyword>
<dbReference type="GO" id="GO:0016874">
    <property type="term" value="F:ligase activity"/>
    <property type="evidence" value="ECO:0007669"/>
    <property type="project" value="UniProtKB-KW"/>
</dbReference>
<feature type="domain" description="O-antigen ligase-related" evidence="6">
    <location>
        <begin position="190"/>
        <end position="342"/>
    </location>
</feature>
<dbReference type="PANTHER" id="PTHR37422">
    <property type="entry name" value="TEICHURONIC ACID BIOSYNTHESIS PROTEIN TUAE"/>
    <property type="match status" value="1"/>
</dbReference>
<proteinExistence type="predicted"/>
<gene>
    <name evidence="7" type="ORF">C7400_101565</name>
</gene>
<comment type="caution">
    <text evidence="7">The sequence shown here is derived from an EMBL/GenBank/DDBJ whole genome shotgun (WGS) entry which is preliminary data.</text>
</comment>
<evidence type="ECO:0000256" key="1">
    <source>
        <dbReference type="ARBA" id="ARBA00004141"/>
    </source>
</evidence>
<feature type="transmembrane region" description="Helical" evidence="5">
    <location>
        <begin position="155"/>
        <end position="175"/>
    </location>
</feature>
<feature type="transmembrane region" description="Helical" evidence="5">
    <location>
        <begin position="182"/>
        <end position="199"/>
    </location>
</feature>
<feature type="transmembrane region" description="Helical" evidence="5">
    <location>
        <begin position="365"/>
        <end position="384"/>
    </location>
</feature>
<dbReference type="InterPro" id="IPR051533">
    <property type="entry name" value="WaaL-like"/>
</dbReference>
<feature type="transmembrane region" description="Helical" evidence="5">
    <location>
        <begin position="205"/>
        <end position="223"/>
    </location>
</feature>
<evidence type="ECO:0000313" key="8">
    <source>
        <dbReference type="Proteomes" id="UP000247515"/>
    </source>
</evidence>
<evidence type="ECO:0000313" key="7">
    <source>
        <dbReference type="EMBL" id="PXX20834.1"/>
    </source>
</evidence>
<organism evidence="7 8">
    <name type="scientific">Paraburkholderia tropica</name>
    <dbReference type="NCBI Taxonomy" id="92647"/>
    <lineage>
        <taxon>Bacteria</taxon>
        <taxon>Pseudomonadati</taxon>
        <taxon>Pseudomonadota</taxon>
        <taxon>Betaproteobacteria</taxon>
        <taxon>Burkholderiales</taxon>
        <taxon>Burkholderiaceae</taxon>
        <taxon>Paraburkholderia</taxon>
    </lineage>
</organism>
<evidence type="ECO:0000259" key="6">
    <source>
        <dbReference type="Pfam" id="PF04932"/>
    </source>
</evidence>
<reference evidence="7 8" key="1">
    <citation type="submission" date="2018-05" db="EMBL/GenBank/DDBJ databases">
        <title>Genomic Encyclopedia of Type Strains, Phase IV (KMG-V): Genome sequencing to study the core and pangenomes of soil and plant-associated prokaryotes.</title>
        <authorList>
            <person name="Whitman W."/>
        </authorList>
    </citation>
    <scope>NUCLEOTIDE SEQUENCE [LARGE SCALE GENOMIC DNA]</scope>
    <source>
        <strain evidence="7 8">SIr-6563</strain>
    </source>
</reference>
<feature type="transmembrane region" description="Helical" evidence="5">
    <location>
        <begin position="230"/>
        <end position="250"/>
    </location>
</feature>
<evidence type="ECO:0000256" key="5">
    <source>
        <dbReference type="SAM" id="Phobius"/>
    </source>
</evidence>
<evidence type="ECO:0000256" key="2">
    <source>
        <dbReference type="ARBA" id="ARBA00022692"/>
    </source>
</evidence>
<sequence>MTMRFSPVTARVATVLLFLAPAVNLVWQGGTGYCFFALLAMALYAAISNRHTTGYFSALRDYPWYVAGMCCLLLATVVQQLVHGWWMPRQFDAYARFVLALPIFLMLRQLPARYFRALGWGCVSGALLLGVLAVINRPAGGWTDADRLNNDYTNAIPYGDTALLLAFLSLFTMGWDEKHRKLAMCLRGAALIAGGFASYSTGTRGGWVAIPVFVVMMAVEYGWFANVKRLVVGATVVVIGAAALLSTPRIEQRIHDFSSDISLYLKGDRDSSTGIRLQLWQSAAHLYSQHPVYGVGKGHLKSSFEQLAQQGYMREQFVNERAHSDFFSTIAESGSIGVVCLLIFYYGSTVYFWRRRRSADRFIHTAAWSGLAVSFSTIVFGLTIDVLVPIMVTVMLALLTAAFLAAIDARQREIDARQP</sequence>
<evidence type="ECO:0000256" key="3">
    <source>
        <dbReference type="ARBA" id="ARBA00022989"/>
    </source>
</evidence>